<sequence length="249" mass="29259">YIPRCEPSCNSGICVNDNICNCDNTLKTGKTCNDFYKLKRVKTYDIIIRIISSILIINSIIVIMKIYIYKNDEVIKGGGKNFLILILIGTILNYIYIYLRTIKRQHLNCLFLDITKQIGFSLVFGSILVKTLRIYCALQNRIKKISLRTETMYFIIFLIMAFHITLIMIFELIHGHKTIVIQISQSKTYEYRECEKSNLTIISNILNFIIMAIGYYLTYSIRHIQNQYKEVSIIYELFLLTTIYYDNRI</sequence>
<protein>
    <recommendedName>
        <fullName evidence="10">G-protein coupled receptors family 3 profile domain-containing protein</fullName>
    </recommendedName>
</protein>
<feature type="non-terminal residue" evidence="11">
    <location>
        <position position="1"/>
    </location>
</feature>
<feature type="transmembrane region" description="Helical" evidence="9">
    <location>
        <begin position="199"/>
        <end position="219"/>
    </location>
</feature>
<dbReference type="InterPro" id="IPR017978">
    <property type="entry name" value="GPCR_3_C"/>
</dbReference>
<reference evidence="11 12" key="1">
    <citation type="submission" date="2016-08" db="EMBL/GenBank/DDBJ databases">
        <title>Genomes of anaerobic fungi encode conserved fungal cellulosomes for biomass hydrolysis.</title>
        <authorList>
            <consortium name="DOE Joint Genome Institute"/>
            <person name="Haitjema C.H."/>
            <person name="Gilmore S.P."/>
            <person name="Henske J.K."/>
            <person name="Solomon K.V."/>
            <person name="De Groot R."/>
            <person name="Kuo A."/>
            <person name="Mondo S.J."/>
            <person name="Salamov A.A."/>
            <person name="Labutti K."/>
            <person name="Zhao Z."/>
            <person name="Chiniquy J."/>
            <person name="Barry K."/>
            <person name="Brewer H.M."/>
            <person name="Purvine S.O."/>
            <person name="Wright A.T."/>
            <person name="Boxma B."/>
            <person name="Van Alen T."/>
            <person name="Hackstein J.H."/>
            <person name="Baker S.E."/>
            <person name="Grigoriev I.V."/>
            <person name="O'Malley M.A."/>
        </authorList>
    </citation>
    <scope>NUCLEOTIDE SEQUENCE [LARGE SCALE GENOMIC DNA]</scope>
    <source>
        <strain evidence="12">finn</strain>
    </source>
</reference>
<evidence type="ECO:0000256" key="9">
    <source>
        <dbReference type="SAM" id="Phobius"/>
    </source>
</evidence>
<dbReference type="PANTHER" id="PTHR10519">
    <property type="entry name" value="GABA-B RECEPTOR"/>
    <property type="match status" value="1"/>
</dbReference>
<name>A0A1Y1V518_9FUNG</name>
<comment type="subcellular location">
    <subcellularLocation>
        <location evidence="1">Membrane</location>
        <topology evidence="1">Multi-pass membrane protein</topology>
    </subcellularLocation>
</comment>
<evidence type="ECO:0000256" key="8">
    <source>
        <dbReference type="ARBA" id="ARBA00023224"/>
    </source>
</evidence>
<dbReference type="PROSITE" id="PS50259">
    <property type="entry name" value="G_PROTEIN_RECEP_F3_4"/>
    <property type="match status" value="1"/>
</dbReference>
<feature type="domain" description="G-protein coupled receptors family 3 profile" evidence="10">
    <location>
        <begin position="44"/>
        <end position="249"/>
    </location>
</feature>
<evidence type="ECO:0000256" key="2">
    <source>
        <dbReference type="ARBA" id="ARBA00022692"/>
    </source>
</evidence>
<keyword evidence="6" id="KW-0675">Receptor</keyword>
<reference evidence="11 12" key="2">
    <citation type="submission" date="2016-08" db="EMBL/GenBank/DDBJ databases">
        <title>Pervasive Adenine N6-methylation of Active Genes in Fungi.</title>
        <authorList>
            <consortium name="DOE Joint Genome Institute"/>
            <person name="Mondo S.J."/>
            <person name="Dannebaum R.O."/>
            <person name="Kuo R.C."/>
            <person name="Labutti K."/>
            <person name="Haridas S."/>
            <person name="Kuo A."/>
            <person name="Salamov A."/>
            <person name="Ahrendt S.R."/>
            <person name="Lipzen A."/>
            <person name="Sullivan W."/>
            <person name="Andreopoulos W.B."/>
            <person name="Clum A."/>
            <person name="Lindquist E."/>
            <person name="Daum C."/>
            <person name="Ramamoorthy G.K."/>
            <person name="Gryganskyi A."/>
            <person name="Culley D."/>
            <person name="Magnuson J.K."/>
            <person name="James T.Y."/>
            <person name="O'Malley M.A."/>
            <person name="Stajich J.E."/>
            <person name="Spatafora J.W."/>
            <person name="Visel A."/>
            <person name="Grigoriev I.V."/>
        </authorList>
    </citation>
    <scope>NUCLEOTIDE SEQUENCE [LARGE SCALE GENOMIC DNA]</scope>
    <source>
        <strain evidence="12">finn</strain>
    </source>
</reference>
<evidence type="ECO:0000256" key="3">
    <source>
        <dbReference type="ARBA" id="ARBA00022989"/>
    </source>
</evidence>
<evidence type="ECO:0000256" key="5">
    <source>
        <dbReference type="ARBA" id="ARBA00023136"/>
    </source>
</evidence>
<evidence type="ECO:0000256" key="1">
    <source>
        <dbReference type="ARBA" id="ARBA00004141"/>
    </source>
</evidence>
<organism evidence="11 12">
    <name type="scientific">Piromyces finnis</name>
    <dbReference type="NCBI Taxonomy" id="1754191"/>
    <lineage>
        <taxon>Eukaryota</taxon>
        <taxon>Fungi</taxon>
        <taxon>Fungi incertae sedis</taxon>
        <taxon>Chytridiomycota</taxon>
        <taxon>Chytridiomycota incertae sedis</taxon>
        <taxon>Neocallimastigomycetes</taxon>
        <taxon>Neocallimastigales</taxon>
        <taxon>Neocallimastigaceae</taxon>
        <taxon>Piromyces</taxon>
    </lineage>
</organism>
<feature type="transmembrane region" description="Helical" evidence="9">
    <location>
        <begin position="150"/>
        <end position="170"/>
    </location>
</feature>
<evidence type="ECO:0000256" key="6">
    <source>
        <dbReference type="ARBA" id="ARBA00023170"/>
    </source>
</evidence>
<gene>
    <name evidence="11" type="ORF">BCR36DRAFT_296896</name>
</gene>
<keyword evidence="2 9" id="KW-0812">Transmembrane</keyword>
<feature type="transmembrane region" description="Helical" evidence="9">
    <location>
        <begin position="46"/>
        <end position="69"/>
    </location>
</feature>
<comment type="caution">
    <text evidence="11">The sequence shown here is derived from an EMBL/GenBank/DDBJ whole genome shotgun (WGS) entry which is preliminary data.</text>
</comment>
<evidence type="ECO:0000313" key="12">
    <source>
        <dbReference type="Proteomes" id="UP000193719"/>
    </source>
</evidence>
<dbReference type="GO" id="GO:0007214">
    <property type="term" value="P:gamma-aminobutyric acid signaling pathway"/>
    <property type="evidence" value="ECO:0007669"/>
    <property type="project" value="TreeGrafter"/>
</dbReference>
<evidence type="ECO:0000259" key="10">
    <source>
        <dbReference type="PROSITE" id="PS50259"/>
    </source>
</evidence>
<evidence type="ECO:0000256" key="7">
    <source>
        <dbReference type="ARBA" id="ARBA00023180"/>
    </source>
</evidence>
<keyword evidence="7" id="KW-0325">Glycoprotein</keyword>
<dbReference type="Pfam" id="PF00003">
    <property type="entry name" value="7tm_3"/>
    <property type="match status" value="1"/>
</dbReference>
<dbReference type="AlphaFoldDB" id="A0A1Y1V518"/>
<evidence type="ECO:0000256" key="4">
    <source>
        <dbReference type="ARBA" id="ARBA00023040"/>
    </source>
</evidence>
<dbReference type="GO" id="GO:0038039">
    <property type="term" value="C:G protein-coupled receptor heterodimeric complex"/>
    <property type="evidence" value="ECO:0007669"/>
    <property type="project" value="TreeGrafter"/>
</dbReference>
<dbReference type="PANTHER" id="PTHR10519:SF20">
    <property type="entry name" value="G-PROTEIN COUPLED RECEPTOR 156-RELATED"/>
    <property type="match status" value="1"/>
</dbReference>
<keyword evidence="12" id="KW-1185">Reference proteome</keyword>
<dbReference type="EMBL" id="MCFH01000034">
    <property type="protein sequence ID" value="ORX46589.1"/>
    <property type="molecule type" value="Genomic_DNA"/>
</dbReference>
<dbReference type="OrthoDB" id="2158641at2759"/>
<evidence type="ECO:0000313" key="11">
    <source>
        <dbReference type="EMBL" id="ORX46589.1"/>
    </source>
</evidence>
<accession>A0A1Y1V518</accession>
<keyword evidence="8" id="KW-0807">Transducer</keyword>
<keyword evidence="4" id="KW-0297">G-protein coupled receptor</keyword>
<keyword evidence="3 9" id="KW-1133">Transmembrane helix</keyword>
<dbReference type="GO" id="GO:0004965">
    <property type="term" value="F:G protein-coupled GABA receptor activity"/>
    <property type="evidence" value="ECO:0007669"/>
    <property type="project" value="InterPro"/>
</dbReference>
<keyword evidence="5 9" id="KW-0472">Membrane</keyword>
<dbReference type="Proteomes" id="UP000193719">
    <property type="component" value="Unassembled WGS sequence"/>
</dbReference>
<feature type="transmembrane region" description="Helical" evidence="9">
    <location>
        <begin position="81"/>
        <end position="99"/>
    </location>
</feature>
<proteinExistence type="predicted"/>
<dbReference type="InterPro" id="IPR002455">
    <property type="entry name" value="GPCR3_GABA-B"/>
</dbReference>